<feature type="transmembrane region" description="Helical" evidence="8">
    <location>
        <begin position="246"/>
        <end position="270"/>
    </location>
</feature>
<dbReference type="SUPFAM" id="SSF90123">
    <property type="entry name" value="ABC transporter transmembrane region"/>
    <property type="match status" value="1"/>
</dbReference>
<evidence type="ECO:0000256" key="5">
    <source>
        <dbReference type="ARBA" id="ARBA00022840"/>
    </source>
</evidence>
<feature type="transmembrane region" description="Helical" evidence="8">
    <location>
        <begin position="21"/>
        <end position="39"/>
    </location>
</feature>
<feature type="domain" description="ABC transmembrane type-1" evidence="10">
    <location>
        <begin position="22"/>
        <end position="305"/>
    </location>
</feature>
<dbReference type="InterPro" id="IPR011527">
    <property type="entry name" value="ABC1_TM_dom"/>
</dbReference>
<feature type="transmembrane region" description="Helical" evidence="8">
    <location>
        <begin position="276"/>
        <end position="296"/>
    </location>
</feature>
<dbReference type="InterPro" id="IPR039421">
    <property type="entry name" value="Type_1_exporter"/>
</dbReference>
<dbReference type="AlphaFoldDB" id="A0A9D0ZVQ3"/>
<feature type="transmembrane region" description="Helical" evidence="8">
    <location>
        <begin position="141"/>
        <end position="157"/>
    </location>
</feature>
<dbReference type="InterPro" id="IPR036640">
    <property type="entry name" value="ABC1_TM_sf"/>
</dbReference>
<dbReference type="Gene3D" id="1.20.1560.10">
    <property type="entry name" value="ABC transporter type 1, transmembrane domain"/>
    <property type="match status" value="1"/>
</dbReference>
<dbReference type="PROSITE" id="PS50893">
    <property type="entry name" value="ABC_TRANSPORTER_2"/>
    <property type="match status" value="1"/>
</dbReference>
<dbReference type="GO" id="GO:0005524">
    <property type="term" value="F:ATP binding"/>
    <property type="evidence" value="ECO:0007669"/>
    <property type="project" value="UniProtKB-KW"/>
</dbReference>
<comment type="subcellular location">
    <subcellularLocation>
        <location evidence="1">Cell membrane</location>
        <topology evidence="1">Multi-pass membrane protein</topology>
    </subcellularLocation>
</comment>
<dbReference type="Gene3D" id="3.40.50.300">
    <property type="entry name" value="P-loop containing nucleotide triphosphate hydrolases"/>
    <property type="match status" value="1"/>
</dbReference>
<dbReference type="SUPFAM" id="SSF52540">
    <property type="entry name" value="P-loop containing nucleoside triphosphate hydrolases"/>
    <property type="match status" value="1"/>
</dbReference>
<dbReference type="Pfam" id="PF00664">
    <property type="entry name" value="ABC_membrane"/>
    <property type="match status" value="1"/>
</dbReference>
<keyword evidence="6 8" id="KW-1133">Transmembrane helix</keyword>
<gene>
    <name evidence="11" type="ORF">IAB26_07005</name>
</gene>
<protein>
    <submittedName>
        <fullName evidence="11">ABC transporter ATP-binding protein</fullName>
    </submittedName>
</protein>
<dbReference type="GO" id="GO:0015421">
    <property type="term" value="F:ABC-type oligopeptide transporter activity"/>
    <property type="evidence" value="ECO:0007669"/>
    <property type="project" value="TreeGrafter"/>
</dbReference>
<dbReference type="FunFam" id="3.40.50.300:FF:000287">
    <property type="entry name" value="Multidrug ABC transporter ATP-binding protein"/>
    <property type="match status" value="1"/>
</dbReference>
<proteinExistence type="predicted"/>
<keyword evidence="7 8" id="KW-0472">Membrane</keyword>
<reference evidence="11" key="2">
    <citation type="journal article" date="2021" name="PeerJ">
        <title>Extensive microbial diversity within the chicken gut microbiome revealed by metagenomics and culture.</title>
        <authorList>
            <person name="Gilroy R."/>
            <person name="Ravi A."/>
            <person name="Getino M."/>
            <person name="Pursley I."/>
            <person name="Horton D.L."/>
            <person name="Alikhan N.F."/>
            <person name="Baker D."/>
            <person name="Gharbi K."/>
            <person name="Hall N."/>
            <person name="Watson M."/>
            <person name="Adriaenssens E.M."/>
            <person name="Foster-Nyarko E."/>
            <person name="Jarju S."/>
            <person name="Secka A."/>
            <person name="Antonio M."/>
            <person name="Oren A."/>
            <person name="Chaudhuri R.R."/>
            <person name="La Ragione R."/>
            <person name="Hildebrand F."/>
            <person name="Pallen M.J."/>
        </authorList>
    </citation>
    <scope>NUCLEOTIDE SEQUENCE</scope>
    <source>
        <strain evidence="11">ChiSjej3B21-11622</strain>
    </source>
</reference>
<evidence type="ECO:0000256" key="6">
    <source>
        <dbReference type="ARBA" id="ARBA00022989"/>
    </source>
</evidence>
<dbReference type="PANTHER" id="PTHR43394">
    <property type="entry name" value="ATP-DEPENDENT PERMEASE MDL1, MITOCHONDRIAL"/>
    <property type="match status" value="1"/>
</dbReference>
<dbReference type="EMBL" id="DVFT01000102">
    <property type="protein sequence ID" value="HIQ96295.1"/>
    <property type="molecule type" value="Genomic_DNA"/>
</dbReference>
<evidence type="ECO:0000256" key="1">
    <source>
        <dbReference type="ARBA" id="ARBA00004651"/>
    </source>
</evidence>
<name>A0A9D0ZVQ3_9FIRM</name>
<dbReference type="InterPro" id="IPR027417">
    <property type="entry name" value="P-loop_NTPase"/>
</dbReference>
<dbReference type="Proteomes" id="UP000886886">
    <property type="component" value="Unassembled WGS sequence"/>
</dbReference>
<accession>A0A9D0ZVQ3</accession>
<evidence type="ECO:0000256" key="7">
    <source>
        <dbReference type="ARBA" id="ARBA00023136"/>
    </source>
</evidence>
<evidence type="ECO:0000259" key="9">
    <source>
        <dbReference type="PROSITE" id="PS50893"/>
    </source>
</evidence>
<dbReference type="Pfam" id="PF00005">
    <property type="entry name" value="ABC_tran"/>
    <property type="match status" value="1"/>
</dbReference>
<evidence type="ECO:0000256" key="4">
    <source>
        <dbReference type="ARBA" id="ARBA00022741"/>
    </source>
</evidence>
<dbReference type="SMART" id="SM00382">
    <property type="entry name" value="AAA"/>
    <property type="match status" value="1"/>
</dbReference>
<evidence type="ECO:0000256" key="2">
    <source>
        <dbReference type="ARBA" id="ARBA00022448"/>
    </source>
</evidence>
<evidence type="ECO:0000313" key="11">
    <source>
        <dbReference type="EMBL" id="HIQ96295.1"/>
    </source>
</evidence>
<dbReference type="GO" id="GO:0016887">
    <property type="term" value="F:ATP hydrolysis activity"/>
    <property type="evidence" value="ECO:0007669"/>
    <property type="project" value="InterPro"/>
</dbReference>
<dbReference type="GO" id="GO:0005886">
    <property type="term" value="C:plasma membrane"/>
    <property type="evidence" value="ECO:0007669"/>
    <property type="project" value="UniProtKB-SubCell"/>
</dbReference>
<dbReference type="CDD" id="cd07346">
    <property type="entry name" value="ABC_6TM_exporters"/>
    <property type="match status" value="1"/>
</dbReference>
<comment type="caution">
    <text evidence="11">The sequence shown here is derived from an EMBL/GenBank/DDBJ whole genome shotgun (WGS) entry which is preliminary data.</text>
</comment>
<keyword evidence="2" id="KW-0813">Transport</keyword>
<dbReference type="InterPro" id="IPR003439">
    <property type="entry name" value="ABC_transporter-like_ATP-bd"/>
</dbReference>
<evidence type="ECO:0000256" key="8">
    <source>
        <dbReference type="SAM" id="Phobius"/>
    </source>
</evidence>
<reference evidence="11" key="1">
    <citation type="submission" date="2020-10" db="EMBL/GenBank/DDBJ databases">
        <authorList>
            <person name="Gilroy R."/>
        </authorList>
    </citation>
    <scope>NUCLEOTIDE SEQUENCE</scope>
    <source>
        <strain evidence="11">ChiSjej3B21-11622</strain>
    </source>
</reference>
<dbReference type="InterPro" id="IPR017871">
    <property type="entry name" value="ABC_transporter-like_CS"/>
</dbReference>
<feature type="domain" description="ABC transporter" evidence="9">
    <location>
        <begin position="336"/>
        <end position="572"/>
    </location>
</feature>
<sequence>MKQKSWISIVFSFASQCRGKIALSVLCAVISVAAGLIPYWSVYQIITFFIDSSPGMAEVWKWCGIGLGAYAVRFLLYGISTSLSHISAYTILENIRLTLAQRLMKAPLGTVIGESVGKLKSILVDRVETIELPLAHMIPECISNLLLPAAVFLYLVYIDWRMALAMLATLPFVLIAFAVMMKDFNQLYADYMESNNDVNGVIVEYVEGIEVIKAFNQSSSSYEKFARAVESFKGYTLKWYQNSWKVMNFVSAVLPSTFLGTLPIGMYLYWNGELTPQDLAMCLILSLGIVGPLMNFTTYINETKAIEYAVHDVEKLLHVEELPDTGTPVKVRSMDIQLQDVSFSYDKEGGQQVLSHINLNIPKGRFTALVGPSGGGKSTIARLIARFWDVDNGKITIGGVDIRDMPLSQLADIVSFVTQDNFLFNCSMKENIRLGNPNASDEEVYAAAKAACCDEFIQKLDDGYDTMAGDAGNRLSGGEKQRISIARLILKNAPIVILDEATAFADQENEEKIHQSIAALTRGKTLLVIAHRLSTIKNADQIIVLQNGQVENIGTHQQLLDSSFLYRNLWEAHIGAQKWSVGSGKGGN</sequence>
<keyword evidence="4" id="KW-0547">Nucleotide-binding</keyword>
<keyword evidence="5 11" id="KW-0067">ATP-binding</keyword>
<dbReference type="PROSITE" id="PS50929">
    <property type="entry name" value="ABC_TM1F"/>
    <property type="match status" value="1"/>
</dbReference>
<dbReference type="PROSITE" id="PS00211">
    <property type="entry name" value="ABC_TRANSPORTER_1"/>
    <property type="match status" value="1"/>
</dbReference>
<evidence type="ECO:0000313" key="12">
    <source>
        <dbReference type="Proteomes" id="UP000886886"/>
    </source>
</evidence>
<keyword evidence="3 8" id="KW-0812">Transmembrane</keyword>
<evidence type="ECO:0000256" key="3">
    <source>
        <dbReference type="ARBA" id="ARBA00022692"/>
    </source>
</evidence>
<feature type="transmembrane region" description="Helical" evidence="8">
    <location>
        <begin position="163"/>
        <end position="181"/>
    </location>
</feature>
<dbReference type="PANTHER" id="PTHR43394:SF1">
    <property type="entry name" value="ATP-BINDING CASSETTE SUB-FAMILY B MEMBER 10, MITOCHONDRIAL"/>
    <property type="match status" value="1"/>
</dbReference>
<dbReference type="InterPro" id="IPR003593">
    <property type="entry name" value="AAA+_ATPase"/>
</dbReference>
<organism evidence="11 12">
    <name type="scientific">Candidatus Limivivens merdigallinarum</name>
    <dbReference type="NCBI Taxonomy" id="2840859"/>
    <lineage>
        <taxon>Bacteria</taxon>
        <taxon>Bacillati</taxon>
        <taxon>Bacillota</taxon>
        <taxon>Clostridia</taxon>
        <taxon>Lachnospirales</taxon>
        <taxon>Lachnospiraceae</taxon>
        <taxon>Lachnospiraceae incertae sedis</taxon>
        <taxon>Candidatus Limivivens</taxon>
    </lineage>
</organism>
<evidence type="ECO:0000259" key="10">
    <source>
        <dbReference type="PROSITE" id="PS50929"/>
    </source>
</evidence>